<dbReference type="InterPro" id="IPR002641">
    <property type="entry name" value="PNPLA_dom"/>
</dbReference>
<evidence type="ECO:0000313" key="7">
    <source>
        <dbReference type="Proteomes" id="UP000543642"/>
    </source>
</evidence>
<feature type="active site" description="Nucleophile" evidence="4">
    <location>
        <position position="38"/>
    </location>
</feature>
<organism evidence="6 7">
    <name type="scientific">Catenibacillus scindens</name>
    <dbReference type="NCBI Taxonomy" id="673271"/>
    <lineage>
        <taxon>Bacteria</taxon>
        <taxon>Bacillati</taxon>
        <taxon>Bacillota</taxon>
        <taxon>Clostridia</taxon>
        <taxon>Lachnospirales</taxon>
        <taxon>Lachnospiraceae</taxon>
        <taxon>Catenibacillus</taxon>
    </lineage>
</organism>
<dbReference type="SUPFAM" id="SSF52151">
    <property type="entry name" value="FabD/lysophospholipase-like"/>
    <property type="match status" value="1"/>
</dbReference>
<feature type="active site" description="Proton acceptor" evidence="4">
    <location>
        <position position="161"/>
    </location>
</feature>
<evidence type="ECO:0000259" key="5">
    <source>
        <dbReference type="PROSITE" id="PS51635"/>
    </source>
</evidence>
<feature type="domain" description="PNPLA" evidence="5">
    <location>
        <begin position="5"/>
        <end position="174"/>
    </location>
</feature>
<dbReference type="PANTHER" id="PTHR14226">
    <property type="entry name" value="NEUROPATHY TARGET ESTERASE/SWISS CHEESE D.MELANOGASTER"/>
    <property type="match status" value="1"/>
</dbReference>
<dbReference type="InterPro" id="IPR016035">
    <property type="entry name" value="Acyl_Trfase/lysoPLipase"/>
</dbReference>
<dbReference type="Gene3D" id="3.40.1090.10">
    <property type="entry name" value="Cytosolic phospholipase A2 catalytic domain"/>
    <property type="match status" value="2"/>
</dbReference>
<feature type="short sequence motif" description="GXGXXG" evidence="4">
    <location>
        <begin position="9"/>
        <end position="14"/>
    </location>
</feature>
<dbReference type="EMBL" id="JACHFW010000010">
    <property type="protein sequence ID" value="MBB5265303.1"/>
    <property type="molecule type" value="Genomic_DNA"/>
</dbReference>
<dbReference type="AlphaFoldDB" id="A0A7W8HBF8"/>
<name>A0A7W8HBF8_9FIRM</name>
<evidence type="ECO:0000256" key="2">
    <source>
        <dbReference type="ARBA" id="ARBA00022963"/>
    </source>
</evidence>
<dbReference type="GO" id="GO:0016042">
    <property type="term" value="P:lipid catabolic process"/>
    <property type="evidence" value="ECO:0007669"/>
    <property type="project" value="UniProtKB-UniRule"/>
</dbReference>
<dbReference type="InterPro" id="IPR037483">
    <property type="entry name" value="YjjU-like"/>
</dbReference>
<keyword evidence="2 4" id="KW-0442">Lipid degradation</keyword>
<sequence>MKSAIIDVGGGMRGIYAAGVMDCCMEAKIRFDVGIGVSAGSANTTSYAAGQKGRNYVFYTEYSNRKEYMSFSNFMRKKSYIDMDYVYGVLSNSDGENPLDYPAIAASSMELITVATNALTGEAKYFDKSDIAQDNYDVVKASCSIPLVCHPYIVNGVPYYDGALSDPIPVEKAFTMGCDKVVLILTRQKDFRRVPGKDQMIARGIRRKYPRAAARMEQRAELYNTSLDKAVRYEREGRLLIVAPDDLCGMDTLTRDKAAMDRFYKKGLEDGRAVIRYMKE</sequence>
<keyword evidence="3 4" id="KW-0443">Lipid metabolism</keyword>
<keyword evidence="1 4" id="KW-0378">Hydrolase</keyword>
<evidence type="ECO:0000313" key="6">
    <source>
        <dbReference type="EMBL" id="MBB5265303.1"/>
    </source>
</evidence>
<dbReference type="RefSeq" id="WP_183775146.1">
    <property type="nucleotide sequence ID" value="NZ_JACHFW010000010.1"/>
</dbReference>
<dbReference type="PANTHER" id="PTHR14226:SF25">
    <property type="entry name" value="PHOSPHOESTERASE"/>
    <property type="match status" value="1"/>
</dbReference>
<dbReference type="Proteomes" id="UP000543642">
    <property type="component" value="Unassembled WGS sequence"/>
</dbReference>
<dbReference type="GO" id="GO:0016787">
    <property type="term" value="F:hydrolase activity"/>
    <property type="evidence" value="ECO:0007669"/>
    <property type="project" value="UniProtKB-UniRule"/>
</dbReference>
<keyword evidence="7" id="KW-1185">Reference proteome</keyword>
<dbReference type="CDD" id="cd07208">
    <property type="entry name" value="Pat_hypo_Ecoli_yjju_like"/>
    <property type="match status" value="1"/>
</dbReference>
<dbReference type="InterPro" id="IPR050301">
    <property type="entry name" value="NTE"/>
</dbReference>
<dbReference type="InterPro" id="IPR045943">
    <property type="entry name" value="DUF6363"/>
</dbReference>
<evidence type="ECO:0000256" key="4">
    <source>
        <dbReference type="PROSITE-ProRule" id="PRU01161"/>
    </source>
</evidence>
<gene>
    <name evidence="6" type="ORF">HNP82_002446</name>
</gene>
<evidence type="ECO:0000256" key="3">
    <source>
        <dbReference type="ARBA" id="ARBA00023098"/>
    </source>
</evidence>
<comment type="caution">
    <text evidence="6">The sequence shown here is derived from an EMBL/GenBank/DDBJ whole genome shotgun (WGS) entry which is preliminary data.</text>
</comment>
<protein>
    <submittedName>
        <fullName evidence="6">Putative patatin/cPLA2 family phospholipase</fullName>
    </submittedName>
</protein>
<feature type="short sequence motif" description="DGA/G" evidence="4">
    <location>
        <begin position="161"/>
        <end position="163"/>
    </location>
</feature>
<accession>A0A7W8HBF8</accession>
<evidence type="ECO:0000256" key="1">
    <source>
        <dbReference type="ARBA" id="ARBA00022801"/>
    </source>
</evidence>
<feature type="short sequence motif" description="GXSXG" evidence="4">
    <location>
        <begin position="36"/>
        <end position="40"/>
    </location>
</feature>
<dbReference type="Pfam" id="PF01734">
    <property type="entry name" value="Patatin"/>
    <property type="match status" value="1"/>
</dbReference>
<proteinExistence type="predicted"/>
<reference evidence="6 7" key="1">
    <citation type="submission" date="2020-08" db="EMBL/GenBank/DDBJ databases">
        <title>Genomic Encyclopedia of Type Strains, Phase IV (KMG-IV): sequencing the most valuable type-strain genomes for metagenomic binning, comparative biology and taxonomic classification.</title>
        <authorList>
            <person name="Goeker M."/>
        </authorList>
    </citation>
    <scope>NUCLEOTIDE SEQUENCE [LARGE SCALE GENOMIC DNA]</scope>
    <source>
        <strain evidence="6 7">DSM 106146</strain>
    </source>
</reference>
<dbReference type="Pfam" id="PF19890">
    <property type="entry name" value="DUF6363"/>
    <property type="match status" value="1"/>
</dbReference>
<dbReference type="PROSITE" id="PS51635">
    <property type="entry name" value="PNPLA"/>
    <property type="match status" value="1"/>
</dbReference>